<dbReference type="EMBL" id="CP016076">
    <property type="protein sequence ID" value="APU16098.1"/>
    <property type="molecule type" value="Genomic_DNA"/>
</dbReference>
<evidence type="ECO:0000256" key="2">
    <source>
        <dbReference type="ARBA" id="ARBA00006171"/>
    </source>
</evidence>
<feature type="compositionally biased region" description="Low complexity" evidence="6">
    <location>
        <begin position="296"/>
        <end position="314"/>
    </location>
</feature>
<reference evidence="8" key="1">
    <citation type="submission" date="2016-06" db="EMBL/GenBank/DDBJ databases">
        <title>Complete genome sequence of Actinoalloteichus fjordicus DSM 46855 (=ADI127-17), type strain of the new species Actinoalloteichus fjordicus.</title>
        <authorList>
            <person name="Ruckert C."/>
            <person name="Nouioui I."/>
            <person name="Willmese J."/>
            <person name="van Wezel G."/>
            <person name="Klenk H.-P."/>
            <person name="Kalinowski J."/>
            <person name="Zotchev S.B."/>
        </authorList>
    </citation>
    <scope>NUCLEOTIDE SEQUENCE [LARGE SCALE GENOMIC DNA]</scope>
    <source>
        <strain evidence="8">ADI127-7</strain>
    </source>
</reference>
<dbReference type="PANTHER" id="PTHR46193:SF18">
    <property type="entry name" value="HEXITOL PHOSPHATASE B"/>
    <property type="match status" value="1"/>
</dbReference>
<dbReference type="NCBIfam" id="TIGR01509">
    <property type="entry name" value="HAD-SF-IA-v3"/>
    <property type="match status" value="1"/>
</dbReference>
<dbReference type="InterPro" id="IPR023198">
    <property type="entry name" value="PGP-like_dom2"/>
</dbReference>
<dbReference type="Gene3D" id="3.40.50.1000">
    <property type="entry name" value="HAD superfamily/HAD-like"/>
    <property type="match status" value="1"/>
</dbReference>
<protein>
    <submittedName>
        <fullName evidence="7">Beta-phosphoglucomutase hydrolase</fullName>
        <ecNumber evidence="7">3.1.3.12</ecNumber>
    </submittedName>
</protein>
<dbReference type="Gene3D" id="1.10.150.240">
    <property type="entry name" value="Putative phosphatase, domain 2"/>
    <property type="match status" value="1"/>
</dbReference>
<feature type="region of interest" description="Disordered" evidence="6">
    <location>
        <begin position="80"/>
        <end position="102"/>
    </location>
</feature>
<dbReference type="EC" id="3.1.3.12" evidence="7"/>
<dbReference type="RefSeq" id="WP_075765224.1">
    <property type="nucleotide sequence ID" value="NZ_CP016076.1"/>
</dbReference>
<dbReference type="PANTHER" id="PTHR46193">
    <property type="entry name" value="6-PHOSPHOGLUCONATE PHOSPHATASE"/>
    <property type="match status" value="1"/>
</dbReference>
<dbReference type="AlphaFoldDB" id="A0AAC9LDQ9"/>
<dbReference type="KEGG" id="acad:UA74_20365"/>
<dbReference type="SFLD" id="SFLDS00003">
    <property type="entry name" value="Haloacid_Dehalogenase"/>
    <property type="match status" value="1"/>
</dbReference>
<dbReference type="InterPro" id="IPR006439">
    <property type="entry name" value="HAD-SF_hydro_IA"/>
</dbReference>
<accession>A0AAC9LDQ9</accession>
<proteinExistence type="inferred from homology"/>
<keyword evidence="3" id="KW-0479">Metal-binding</keyword>
<feature type="compositionally biased region" description="Basic and acidic residues" evidence="6">
    <location>
        <begin position="81"/>
        <end position="102"/>
    </location>
</feature>
<feature type="region of interest" description="Disordered" evidence="6">
    <location>
        <begin position="258"/>
        <end position="320"/>
    </location>
</feature>
<comment type="cofactor">
    <cofactor evidence="1">
        <name>Mg(2+)</name>
        <dbReference type="ChEBI" id="CHEBI:18420"/>
    </cofactor>
</comment>
<keyword evidence="5" id="KW-0119">Carbohydrate metabolism</keyword>
<sequence length="320" mass="33423">MTGIDVRRVDAALFDLDGVVTDTARVHAAAWQRLFDDFLTARPAAPGEDHRPFSTQDYLREVDGRPREDGARAFLRSRGIRLPEDRPESEGSRATEDGRADEPETLRGLARRKDAHFQAALSQGVHVYPDARRLLTTLRGCGLRTAVVSASRNCAAVLARAGIGGLFDTRVDGVLAARRGLPGKPAPATFLAAAELLGVAPARAVVLEDAETGVIAGRRGEFALVVGVDRTGDGSRLREAGAHVVVTDLDGLAVTGCPAADRAASGPEDRQGGPTEPQPPGGLGSRERPGRSGVDGSTATAAGAGPGRARLGSATGRRRP</sequence>
<evidence type="ECO:0000313" key="7">
    <source>
        <dbReference type="EMBL" id="APU16098.1"/>
    </source>
</evidence>
<dbReference type="Proteomes" id="UP000185511">
    <property type="component" value="Chromosome"/>
</dbReference>
<dbReference type="SUPFAM" id="SSF56784">
    <property type="entry name" value="HAD-like"/>
    <property type="match status" value="1"/>
</dbReference>
<organism evidence="7 8">
    <name type="scientific">Actinoalloteichus fjordicus</name>
    <dbReference type="NCBI Taxonomy" id="1612552"/>
    <lineage>
        <taxon>Bacteria</taxon>
        <taxon>Bacillati</taxon>
        <taxon>Actinomycetota</taxon>
        <taxon>Actinomycetes</taxon>
        <taxon>Pseudonocardiales</taxon>
        <taxon>Pseudonocardiaceae</taxon>
        <taxon>Actinoalloteichus</taxon>
    </lineage>
</organism>
<keyword evidence="8" id="KW-1185">Reference proteome</keyword>
<name>A0AAC9LDQ9_9PSEU</name>
<evidence type="ECO:0000256" key="4">
    <source>
        <dbReference type="ARBA" id="ARBA00022842"/>
    </source>
</evidence>
<evidence type="ECO:0000256" key="3">
    <source>
        <dbReference type="ARBA" id="ARBA00022723"/>
    </source>
</evidence>
<dbReference type="InterPro" id="IPR051600">
    <property type="entry name" value="Beta-PGM-like"/>
</dbReference>
<evidence type="ECO:0000313" key="8">
    <source>
        <dbReference type="Proteomes" id="UP000185511"/>
    </source>
</evidence>
<keyword evidence="7" id="KW-0378">Hydrolase</keyword>
<dbReference type="InterPro" id="IPR036412">
    <property type="entry name" value="HAD-like_sf"/>
</dbReference>
<evidence type="ECO:0000256" key="6">
    <source>
        <dbReference type="SAM" id="MobiDB-lite"/>
    </source>
</evidence>
<evidence type="ECO:0000256" key="1">
    <source>
        <dbReference type="ARBA" id="ARBA00001946"/>
    </source>
</evidence>
<evidence type="ECO:0000256" key="5">
    <source>
        <dbReference type="ARBA" id="ARBA00023277"/>
    </source>
</evidence>
<dbReference type="GO" id="GO:0046872">
    <property type="term" value="F:metal ion binding"/>
    <property type="evidence" value="ECO:0007669"/>
    <property type="project" value="UniProtKB-KW"/>
</dbReference>
<dbReference type="SFLD" id="SFLDG01129">
    <property type="entry name" value="C1.5:_HAD__Beta-PGM__Phosphata"/>
    <property type="match status" value="1"/>
</dbReference>
<dbReference type="Pfam" id="PF00702">
    <property type="entry name" value="Hydrolase"/>
    <property type="match status" value="1"/>
</dbReference>
<keyword evidence="4" id="KW-0460">Magnesium</keyword>
<gene>
    <name evidence="7" type="ORF">UA74_20365</name>
</gene>
<dbReference type="GO" id="GO:0004805">
    <property type="term" value="F:trehalose-phosphatase activity"/>
    <property type="evidence" value="ECO:0007669"/>
    <property type="project" value="UniProtKB-EC"/>
</dbReference>
<dbReference type="InterPro" id="IPR023214">
    <property type="entry name" value="HAD_sf"/>
</dbReference>
<comment type="similarity">
    <text evidence="2">Belongs to the HAD-like hydrolase superfamily. CbbY/CbbZ/Gph/YieH family.</text>
</comment>